<keyword evidence="3" id="KW-1185">Reference proteome</keyword>
<evidence type="ECO:0000313" key="2">
    <source>
        <dbReference type="EMBL" id="GAA0156092.1"/>
    </source>
</evidence>
<dbReference type="InterPro" id="IPR012337">
    <property type="entry name" value="RNaseH-like_sf"/>
</dbReference>
<dbReference type="CDD" id="cd06222">
    <property type="entry name" value="RNase_H_like"/>
    <property type="match status" value="1"/>
</dbReference>
<protein>
    <recommendedName>
        <fullName evidence="1">RNase H type-1 domain-containing protein</fullName>
    </recommendedName>
</protein>
<accession>A0AAV3PYR7</accession>
<dbReference type="GO" id="GO:0004523">
    <property type="term" value="F:RNA-DNA hybrid ribonuclease activity"/>
    <property type="evidence" value="ECO:0007669"/>
    <property type="project" value="InterPro"/>
</dbReference>
<proteinExistence type="predicted"/>
<dbReference type="Gene3D" id="3.30.420.10">
    <property type="entry name" value="Ribonuclease H-like superfamily/Ribonuclease H"/>
    <property type="match status" value="1"/>
</dbReference>
<name>A0AAV3PYR7_LITER</name>
<dbReference type="InterPro" id="IPR002156">
    <property type="entry name" value="RNaseH_domain"/>
</dbReference>
<dbReference type="Proteomes" id="UP001454036">
    <property type="component" value="Unassembled WGS sequence"/>
</dbReference>
<evidence type="ECO:0000313" key="3">
    <source>
        <dbReference type="Proteomes" id="UP001454036"/>
    </source>
</evidence>
<dbReference type="EMBL" id="BAABME010002783">
    <property type="protein sequence ID" value="GAA0156092.1"/>
    <property type="molecule type" value="Genomic_DNA"/>
</dbReference>
<dbReference type="InterPro" id="IPR053151">
    <property type="entry name" value="RNase_H-like"/>
</dbReference>
<comment type="caution">
    <text evidence="2">The sequence shown here is derived from an EMBL/GenBank/DDBJ whole genome shotgun (WGS) entry which is preliminary data.</text>
</comment>
<reference evidence="2 3" key="1">
    <citation type="submission" date="2024-01" db="EMBL/GenBank/DDBJ databases">
        <title>The complete chloroplast genome sequence of Lithospermum erythrorhizon: insights into the phylogenetic relationship among Boraginaceae species and the maternal lineages of purple gromwells.</title>
        <authorList>
            <person name="Okada T."/>
            <person name="Watanabe K."/>
        </authorList>
    </citation>
    <scope>NUCLEOTIDE SEQUENCE [LARGE SCALE GENOMIC DNA]</scope>
</reference>
<gene>
    <name evidence="2" type="ORF">LIER_13664</name>
</gene>
<dbReference type="AlphaFoldDB" id="A0AAV3PYR7"/>
<dbReference type="GO" id="GO:0003676">
    <property type="term" value="F:nucleic acid binding"/>
    <property type="evidence" value="ECO:0007669"/>
    <property type="project" value="InterPro"/>
</dbReference>
<sequence length="186" mass="21326">MDVFVIRYGSWEHVLSKLGIKILRLKRFPPLAFIWQKPIEGVLKLNVDGSYVHQGQDGEGGIFRDHRSKVLKAFTHQFHAVSAFHLELLVVYDGLQICSDLGWMKVIIKTDSMQVIDNVIKRRGAWHLNHLVDKITNLLTRNEHTIQHVMREVNSVADQLAKKPIEGKGMQVLEFGQIPSDIRTNI</sequence>
<dbReference type="InterPro" id="IPR036397">
    <property type="entry name" value="RNaseH_sf"/>
</dbReference>
<organism evidence="2 3">
    <name type="scientific">Lithospermum erythrorhizon</name>
    <name type="common">Purple gromwell</name>
    <name type="synonym">Lithospermum officinale var. erythrorhizon</name>
    <dbReference type="NCBI Taxonomy" id="34254"/>
    <lineage>
        <taxon>Eukaryota</taxon>
        <taxon>Viridiplantae</taxon>
        <taxon>Streptophyta</taxon>
        <taxon>Embryophyta</taxon>
        <taxon>Tracheophyta</taxon>
        <taxon>Spermatophyta</taxon>
        <taxon>Magnoliopsida</taxon>
        <taxon>eudicotyledons</taxon>
        <taxon>Gunneridae</taxon>
        <taxon>Pentapetalae</taxon>
        <taxon>asterids</taxon>
        <taxon>lamiids</taxon>
        <taxon>Boraginales</taxon>
        <taxon>Boraginaceae</taxon>
        <taxon>Boraginoideae</taxon>
        <taxon>Lithospermeae</taxon>
        <taxon>Lithospermum</taxon>
    </lineage>
</organism>
<dbReference type="InterPro" id="IPR044730">
    <property type="entry name" value="RNase_H-like_dom_plant"/>
</dbReference>
<feature type="domain" description="RNase H type-1" evidence="1">
    <location>
        <begin position="46"/>
        <end position="163"/>
    </location>
</feature>
<dbReference type="PANTHER" id="PTHR47723">
    <property type="entry name" value="OS05G0353850 PROTEIN"/>
    <property type="match status" value="1"/>
</dbReference>
<dbReference type="PANTHER" id="PTHR47723:SF19">
    <property type="entry name" value="POLYNUCLEOTIDYL TRANSFERASE, RIBONUCLEASE H-LIKE SUPERFAMILY PROTEIN"/>
    <property type="match status" value="1"/>
</dbReference>
<evidence type="ECO:0000259" key="1">
    <source>
        <dbReference type="Pfam" id="PF13456"/>
    </source>
</evidence>
<dbReference type="Pfam" id="PF13456">
    <property type="entry name" value="RVT_3"/>
    <property type="match status" value="1"/>
</dbReference>
<dbReference type="SUPFAM" id="SSF53098">
    <property type="entry name" value="Ribonuclease H-like"/>
    <property type="match status" value="1"/>
</dbReference>